<name>A0ABV5XT84_ARTRM</name>
<dbReference type="Gene3D" id="3.20.10.10">
    <property type="entry name" value="D-amino Acid Aminotransferase, subunit A, domain 2"/>
    <property type="match status" value="1"/>
</dbReference>
<dbReference type="GO" id="GO:0008483">
    <property type="term" value="F:transaminase activity"/>
    <property type="evidence" value="ECO:0007669"/>
    <property type="project" value="UniProtKB-KW"/>
</dbReference>
<evidence type="ECO:0000313" key="2">
    <source>
        <dbReference type="EMBL" id="MFB9817950.1"/>
    </source>
</evidence>
<dbReference type="PANTHER" id="PTHR42743:SF11">
    <property type="entry name" value="AMINODEOXYCHORISMATE LYASE"/>
    <property type="match status" value="1"/>
</dbReference>
<protein>
    <submittedName>
        <fullName evidence="2">Aminotransferase class IV</fullName>
    </submittedName>
</protein>
<dbReference type="InterPro" id="IPR043131">
    <property type="entry name" value="BCAT-like_N"/>
</dbReference>
<proteinExistence type="inferred from homology"/>
<dbReference type="Pfam" id="PF01063">
    <property type="entry name" value="Aminotran_4"/>
    <property type="match status" value="1"/>
</dbReference>
<organism evidence="2 3">
    <name type="scientific">Arthrobacter ramosus</name>
    <dbReference type="NCBI Taxonomy" id="1672"/>
    <lineage>
        <taxon>Bacteria</taxon>
        <taxon>Bacillati</taxon>
        <taxon>Actinomycetota</taxon>
        <taxon>Actinomycetes</taxon>
        <taxon>Micrococcales</taxon>
        <taxon>Micrococcaceae</taxon>
        <taxon>Arthrobacter</taxon>
    </lineage>
</organism>
<evidence type="ECO:0000313" key="3">
    <source>
        <dbReference type="Proteomes" id="UP001589702"/>
    </source>
</evidence>
<dbReference type="InterPro" id="IPR050571">
    <property type="entry name" value="Class-IV_PLP-Dep_Aminotrnsfr"/>
</dbReference>
<dbReference type="EMBL" id="JBHMBC010000002">
    <property type="protein sequence ID" value="MFB9817950.1"/>
    <property type="molecule type" value="Genomic_DNA"/>
</dbReference>
<dbReference type="RefSeq" id="WP_234753509.1">
    <property type="nucleotide sequence ID" value="NZ_BAAAWN010000001.1"/>
</dbReference>
<comment type="similarity">
    <text evidence="1">Belongs to the class-IV pyridoxal-phosphate-dependent aminotransferase family.</text>
</comment>
<sequence length="293" mass="31748">MNSLTDAVLAVLSSTDGEWVVRFTDSRSAALPVTDLAVTRGDAVFETIAFFDGRPQALEKHLKRLASSARKLDMAEPERDLWTSAILAAVAEHPPWPELSVKVVLTRPQAGEDGTVYGWVHVEAAADHSKRRNTGVSIATMSRGVTRAAASEAPWLLMGAKTLSYALNMAATREAHRRGADEALFLSVEGFVMEGPISSVVMRRGNDLLTPDPGIGILEGTTQQDVFAHAPSLGLKPLYVEIHKDELPAMDAVWMLGSGSLALPVYRIDGTDVSTDPEMTGRLNHHLRFGRRA</sequence>
<comment type="caution">
    <text evidence="2">The sequence shown here is derived from an EMBL/GenBank/DDBJ whole genome shotgun (WGS) entry which is preliminary data.</text>
</comment>
<dbReference type="Gene3D" id="3.30.470.10">
    <property type="match status" value="1"/>
</dbReference>
<evidence type="ECO:0000256" key="1">
    <source>
        <dbReference type="ARBA" id="ARBA00009320"/>
    </source>
</evidence>
<keyword evidence="2" id="KW-0808">Transferase</keyword>
<dbReference type="SUPFAM" id="SSF56752">
    <property type="entry name" value="D-aminoacid aminotransferase-like PLP-dependent enzymes"/>
    <property type="match status" value="1"/>
</dbReference>
<dbReference type="InterPro" id="IPR036038">
    <property type="entry name" value="Aminotransferase-like"/>
</dbReference>
<dbReference type="InterPro" id="IPR043132">
    <property type="entry name" value="BCAT-like_C"/>
</dbReference>
<gene>
    <name evidence="2" type="ORF">ACFFP1_00370</name>
</gene>
<keyword evidence="3" id="KW-1185">Reference proteome</keyword>
<accession>A0ABV5XT84</accession>
<dbReference type="Proteomes" id="UP001589702">
    <property type="component" value="Unassembled WGS sequence"/>
</dbReference>
<dbReference type="InterPro" id="IPR001544">
    <property type="entry name" value="Aminotrans_IV"/>
</dbReference>
<keyword evidence="2" id="KW-0032">Aminotransferase</keyword>
<dbReference type="PANTHER" id="PTHR42743">
    <property type="entry name" value="AMINO-ACID AMINOTRANSFERASE"/>
    <property type="match status" value="1"/>
</dbReference>
<reference evidence="2 3" key="1">
    <citation type="submission" date="2024-09" db="EMBL/GenBank/DDBJ databases">
        <authorList>
            <person name="Sun Q."/>
            <person name="Mori K."/>
        </authorList>
    </citation>
    <scope>NUCLEOTIDE SEQUENCE [LARGE SCALE GENOMIC DNA]</scope>
    <source>
        <strain evidence="2 3">JCM 1334</strain>
    </source>
</reference>